<comment type="caution">
    <text evidence="2">The sequence shown here is derived from an EMBL/GenBank/DDBJ whole genome shotgun (WGS) entry which is preliminary data.</text>
</comment>
<protein>
    <submittedName>
        <fullName evidence="2">Very-long-chain enoyl-CoA reductase-like</fullName>
    </submittedName>
</protein>
<gene>
    <name evidence="2" type="ORF">D8674_030391</name>
</gene>
<dbReference type="GO" id="GO:0016491">
    <property type="term" value="F:oxidoreductase activity"/>
    <property type="evidence" value="ECO:0007669"/>
    <property type="project" value="TreeGrafter"/>
</dbReference>
<feature type="transmembrane region" description="Helical" evidence="1">
    <location>
        <begin position="79"/>
        <end position="98"/>
    </location>
</feature>
<dbReference type="EMBL" id="SMOL01000781">
    <property type="protein sequence ID" value="KAB2594941.1"/>
    <property type="molecule type" value="Genomic_DNA"/>
</dbReference>
<keyword evidence="1" id="KW-1133">Transmembrane helix</keyword>
<feature type="transmembrane region" description="Helical" evidence="1">
    <location>
        <begin position="20"/>
        <end position="39"/>
    </location>
</feature>
<proteinExistence type="predicted"/>
<reference evidence="2 3" key="1">
    <citation type="submission" date="2019-09" db="EMBL/GenBank/DDBJ databases">
        <authorList>
            <person name="Ou C."/>
        </authorList>
    </citation>
    <scope>NUCLEOTIDE SEQUENCE [LARGE SCALE GENOMIC DNA]</scope>
    <source>
        <strain evidence="2">S2</strain>
        <tissue evidence="2">Leaf</tissue>
    </source>
</reference>
<keyword evidence="3" id="KW-1185">Reference proteome</keyword>
<name>A0A5N5EY78_9ROSA</name>
<evidence type="ECO:0000313" key="3">
    <source>
        <dbReference type="Proteomes" id="UP000327157"/>
    </source>
</evidence>
<sequence>MMVTSSMSIISTLIFPPPPSIFMTAMSVISFTSLANAGISEIRGKHMQYSKFWNFNNPEKTAPNSEKQQRQVVTLSGRTGMLVAYTPAFVTALTSLLFFPHNDIRSLLLSYALTLHFLKRILEVQFVHKYSGGMGVDTAVPICLSYLLSTGSMIYGQYLSSQGLGFPEPAIDMKSAGIVLFVIGISGNLYHHYLLSEMRAKPDSLLLFLYRWNRPLLGRKKLCYQELVSFQV</sequence>
<accession>A0A5N5EY78</accession>
<organism evidence="2 3">
    <name type="scientific">Pyrus ussuriensis x Pyrus communis</name>
    <dbReference type="NCBI Taxonomy" id="2448454"/>
    <lineage>
        <taxon>Eukaryota</taxon>
        <taxon>Viridiplantae</taxon>
        <taxon>Streptophyta</taxon>
        <taxon>Embryophyta</taxon>
        <taxon>Tracheophyta</taxon>
        <taxon>Spermatophyta</taxon>
        <taxon>Magnoliopsida</taxon>
        <taxon>eudicotyledons</taxon>
        <taxon>Gunneridae</taxon>
        <taxon>Pentapetalae</taxon>
        <taxon>rosids</taxon>
        <taxon>fabids</taxon>
        <taxon>Rosales</taxon>
        <taxon>Rosaceae</taxon>
        <taxon>Amygdaloideae</taxon>
        <taxon>Maleae</taxon>
        <taxon>Pyrus</taxon>
    </lineage>
</organism>
<dbReference type="PANTHER" id="PTHR10556:SF35">
    <property type="entry name" value="3-OXO-5-ALPHA-STEROID 4-DEHYDROGENASE FAMILY PROTEIN"/>
    <property type="match status" value="1"/>
</dbReference>
<dbReference type="Proteomes" id="UP000327157">
    <property type="component" value="Chromosome 7"/>
</dbReference>
<dbReference type="PANTHER" id="PTHR10556">
    <property type="entry name" value="3-OXO-5-ALPHA-STEROID 4-DEHYDROGENASE"/>
    <property type="match status" value="1"/>
</dbReference>
<dbReference type="OrthoDB" id="5788137at2759"/>
<reference evidence="2 3" key="3">
    <citation type="submission" date="2019-11" db="EMBL/GenBank/DDBJ databases">
        <title>A de novo genome assembly of a pear dwarfing rootstock.</title>
        <authorList>
            <person name="Wang F."/>
            <person name="Wang J."/>
            <person name="Li S."/>
            <person name="Zhang Y."/>
            <person name="Fang M."/>
            <person name="Ma L."/>
            <person name="Zhao Y."/>
            <person name="Jiang S."/>
        </authorList>
    </citation>
    <scope>NUCLEOTIDE SEQUENCE [LARGE SCALE GENOMIC DNA]</scope>
    <source>
        <strain evidence="2">S2</strain>
        <tissue evidence="2">Leaf</tissue>
    </source>
</reference>
<reference evidence="3" key="2">
    <citation type="submission" date="2019-10" db="EMBL/GenBank/DDBJ databases">
        <title>A de novo genome assembly of a pear dwarfing rootstock.</title>
        <authorList>
            <person name="Wang F."/>
            <person name="Wang J."/>
            <person name="Li S."/>
            <person name="Zhang Y."/>
            <person name="Fang M."/>
            <person name="Ma L."/>
            <person name="Zhao Y."/>
            <person name="Jiang S."/>
        </authorList>
    </citation>
    <scope>NUCLEOTIDE SEQUENCE [LARGE SCALE GENOMIC DNA]</scope>
</reference>
<dbReference type="InterPro" id="IPR039357">
    <property type="entry name" value="SRD5A/TECR"/>
</dbReference>
<evidence type="ECO:0000313" key="2">
    <source>
        <dbReference type="EMBL" id="KAB2594941.1"/>
    </source>
</evidence>
<feature type="transmembrane region" description="Helical" evidence="1">
    <location>
        <begin position="175"/>
        <end position="195"/>
    </location>
</feature>
<dbReference type="AlphaFoldDB" id="A0A5N5EY78"/>
<keyword evidence="1" id="KW-0472">Membrane</keyword>
<evidence type="ECO:0000256" key="1">
    <source>
        <dbReference type="SAM" id="Phobius"/>
    </source>
</evidence>
<keyword evidence="1" id="KW-0812">Transmembrane</keyword>